<proteinExistence type="predicted"/>
<evidence type="ECO:0000313" key="1">
    <source>
        <dbReference type="EMBL" id="ELP31424.1"/>
    </source>
</evidence>
<evidence type="ECO:0000313" key="2">
    <source>
        <dbReference type="Proteomes" id="UP000010959"/>
    </source>
</evidence>
<accession>L7CB52</accession>
<dbReference type="EMBL" id="AMWG01000124">
    <property type="protein sequence ID" value="ELP31424.1"/>
    <property type="molecule type" value="Genomic_DNA"/>
</dbReference>
<sequence length="86" mass="9790">MRVSQRLYPLSQPRETRIWRLQISAPFASVLATDCRDFANLMTHANRQPITPFRGGAGRCGGHSTCNDPRKRLVEMLNSRDQSCFP</sequence>
<protein>
    <submittedName>
        <fullName evidence="1">Uncharacterized protein</fullName>
    </submittedName>
</protein>
<name>L7CB52_RHOBT</name>
<reference evidence="1 2" key="1">
    <citation type="journal article" date="2013" name="Mar. Genomics">
        <title>Expression of sulfatases in Rhodopirellula baltica and the diversity of sulfatases in the genus Rhodopirellula.</title>
        <authorList>
            <person name="Wegner C.E."/>
            <person name="Richter-Heitmann T."/>
            <person name="Klindworth A."/>
            <person name="Klockow C."/>
            <person name="Richter M."/>
            <person name="Achstetter T."/>
            <person name="Glockner F.O."/>
            <person name="Harder J."/>
        </authorList>
    </citation>
    <scope>NUCLEOTIDE SEQUENCE [LARGE SCALE GENOMIC DNA]</scope>
    <source>
        <strain evidence="1 2">SWK14</strain>
    </source>
</reference>
<comment type="caution">
    <text evidence="1">The sequence shown here is derived from an EMBL/GenBank/DDBJ whole genome shotgun (WGS) entry which is preliminary data.</text>
</comment>
<organism evidence="1 2">
    <name type="scientific">Rhodopirellula baltica SWK14</name>
    <dbReference type="NCBI Taxonomy" id="993516"/>
    <lineage>
        <taxon>Bacteria</taxon>
        <taxon>Pseudomonadati</taxon>
        <taxon>Planctomycetota</taxon>
        <taxon>Planctomycetia</taxon>
        <taxon>Pirellulales</taxon>
        <taxon>Pirellulaceae</taxon>
        <taxon>Rhodopirellula</taxon>
    </lineage>
</organism>
<dbReference type="PATRIC" id="fig|993516.3.peg.4961"/>
<gene>
    <name evidence="1" type="ORF">RBSWK_04645</name>
</gene>
<dbReference type="Proteomes" id="UP000010959">
    <property type="component" value="Unassembled WGS sequence"/>
</dbReference>
<dbReference type="AlphaFoldDB" id="L7CB52"/>